<feature type="non-terminal residue" evidence="1">
    <location>
        <position position="1"/>
    </location>
</feature>
<protein>
    <submittedName>
        <fullName evidence="1">Uncharacterized protein</fullName>
    </submittedName>
</protein>
<organism evidence="1">
    <name type="scientific">marine sediment metagenome</name>
    <dbReference type="NCBI Taxonomy" id="412755"/>
    <lineage>
        <taxon>unclassified sequences</taxon>
        <taxon>metagenomes</taxon>
        <taxon>ecological metagenomes</taxon>
    </lineage>
</organism>
<name>A0A0F8VDC5_9ZZZZ</name>
<accession>A0A0F8VDC5</accession>
<dbReference type="AlphaFoldDB" id="A0A0F8VDC5"/>
<dbReference type="EMBL" id="LAZR01070333">
    <property type="protein sequence ID" value="KKK42347.1"/>
    <property type="molecule type" value="Genomic_DNA"/>
</dbReference>
<gene>
    <name evidence="1" type="ORF">LCGC14_2029350</name>
</gene>
<comment type="caution">
    <text evidence="1">The sequence shown here is derived from an EMBL/GenBank/DDBJ whole genome shotgun (WGS) entry which is preliminary data.</text>
</comment>
<sequence>VEDYLEQMRNNFVPVVIRKEESEPDKENHEPTFNFHK</sequence>
<proteinExistence type="predicted"/>
<reference evidence="1" key="1">
    <citation type="journal article" date="2015" name="Nature">
        <title>Complex archaea that bridge the gap between prokaryotes and eukaryotes.</title>
        <authorList>
            <person name="Spang A."/>
            <person name="Saw J.H."/>
            <person name="Jorgensen S.L."/>
            <person name="Zaremba-Niedzwiedzka K."/>
            <person name="Martijn J."/>
            <person name="Lind A.E."/>
            <person name="van Eijk R."/>
            <person name="Schleper C."/>
            <person name="Guy L."/>
            <person name="Ettema T.J."/>
        </authorList>
    </citation>
    <scope>NUCLEOTIDE SEQUENCE</scope>
</reference>
<evidence type="ECO:0000313" key="1">
    <source>
        <dbReference type="EMBL" id="KKK42347.1"/>
    </source>
</evidence>